<protein>
    <submittedName>
        <fullName evidence="1">Uncharacterized protein</fullName>
    </submittedName>
</protein>
<dbReference type="AlphaFoldDB" id="A0A433QTD1"/>
<dbReference type="EMBL" id="RBNJ01001586">
    <property type="protein sequence ID" value="RUS33007.1"/>
    <property type="molecule type" value="Genomic_DNA"/>
</dbReference>
<comment type="caution">
    <text evidence="1">The sequence shown here is derived from an EMBL/GenBank/DDBJ whole genome shotgun (WGS) entry which is preliminary data.</text>
</comment>
<proteinExistence type="predicted"/>
<accession>A0A433QTD1</accession>
<evidence type="ECO:0000313" key="2">
    <source>
        <dbReference type="Proteomes" id="UP000274822"/>
    </source>
</evidence>
<dbReference type="Proteomes" id="UP000274822">
    <property type="component" value="Unassembled WGS sequence"/>
</dbReference>
<name>A0A433QTD1_9FUNG</name>
<evidence type="ECO:0000313" key="1">
    <source>
        <dbReference type="EMBL" id="RUS33007.1"/>
    </source>
</evidence>
<keyword evidence="2" id="KW-1185">Reference proteome</keyword>
<reference evidence="1 2" key="1">
    <citation type="journal article" date="2018" name="New Phytol.">
        <title>Phylogenomics of Endogonaceae and evolution of mycorrhizas within Mucoromycota.</title>
        <authorList>
            <person name="Chang Y."/>
            <person name="Desiro A."/>
            <person name="Na H."/>
            <person name="Sandor L."/>
            <person name="Lipzen A."/>
            <person name="Clum A."/>
            <person name="Barry K."/>
            <person name="Grigoriev I.V."/>
            <person name="Martin F.M."/>
            <person name="Stajich J.E."/>
            <person name="Smith M.E."/>
            <person name="Bonito G."/>
            <person name="Spatafora J.W."/>
        </authorList>
    </citation>
    <scope>NUCLEOTIDE SEQUENCE [LARGE SCALE GENOMIC DNA]</scope>
    <source>
        <strain evidence="1 2">AD002</strain>
    </source>
</reference>
<gene>
    <name evidence="1" type="ORF">BC938DRAFT_473517</name>
</gene>
<dbReference type="SUPFAM" id="SSF58100">
    <property type="entry name" value="Bacterial hemolysins"/>
    <property type="match status" value="1"/>
</dbReference>
<dbReference type="CDD" id="cd22656">
    <property type="entry name" value="ClyA_Cry6Aa-like"/>
    <property type="match status" value="1"/>
</dbReference>
<organism evidence="1 2">
    <name type="scientific">Jimgerdemannia flammicorona</name>
    <dbReference type="NCBI Taxonomy" id="994334"/>
    <lineage>
        <taxon>Eukaryota</taxon>
        <taxon>Fungi</taxon>
        <taxon>Fungi incertae sedis</taxon>
        <taxon>Mucoromycota</taxon>
        <taxon>Mucoromycotina</taxon>
        <taxon>Endogonomycetes</taxon>
        <taxon>Endogonales</taxon>
        <taxon>Endogonaceae</taxon>
        <taxon>Jimgerdemannia</taxon>
    </lineage>
</organism>
<dbReference type="Gene3D" id="1.20.1170.10">
    <property type="match status" value="1"/>
</dbReference>
<sequence length="322" mass="34988">MAVPSLGPSPKYTSTSGQFILADDLNWREVRIFGIYGITKVSQVSSRNGAYADVVATCTKFQNSLLQQVVELAAGVSNYGKNAQEFYGMIGNDINQSATESAFIAIVSSTANTNLEHAKQTVAQLSDWQADVAKNAVATAAVARDVVAKWTSEEEIKRNAQDKSDILTKDITLAEEEYDAAVAKENEKPSILHPRTEKEKKRLAEATALALKKLQDAKAALAQCQEDKEAALEEFDTAVRVQLVVRGVEGNVNGTLRLVESLRDTWVDLIGALESVRKAMAGDNKTILLPVSQNLEADKAAWVRVAQVADEYQLDGFKAPTV</sequence>